<dbReference type="PROSITE" id="PS00086">
    <property type="entry name" value="CYTOCHROME_P450"/>
    <property type="match status" value="1"/>
</dbReference>
<dbReference type="Gene3D" id="1.10.630.10">
    <property type="entry name" value="Cytochrome P450"/>
    <property type="match status" value="1"/>
</dbReference>
<organism evidence="16 17">
    <name type="scientific">Diabrotica virgifera virgifera</name>
    <name type="common">western corn rootworm</name>
    <dbReference type="NCBI Taxonomy" id="50390"/>
    <lineage>
        <taxon>Eukaryota</taxon>
        <taxon>Metazoa</taxon>
        <taxon>Ecdysozoa</taxon>
        <taxon>Arthropoda</taxon>
        <taxon>Hexapoda</taxon>
        <taxon>Insecta</taxon>
        <taxon>Pterygota</taxon>
        <taxon>Neoptera</taxon>
        <taxon>Endopterygota</taxon>
        <taxon>Coleoptera</taxon>
        <taxon>Polyphaga</taxon>
        <taxon>Cucujiformia</taxon>
        <taxon>Chrysomeloidea</taxon>
        <taxon>Chrysomelidae</taxon>
        <taxon>Galerucinae</taxon>
        <taxon>Diabroticina</taxon>
        <taxon>Diabroticites</taxon>
        <taxon>Diabrotica</taxon>
    </lineage>
</organism>
<accession>A0ABM5JT61</accession>
<evidence type="ECO:0000256" key="1">
    <source>
        <dbReference type="ARBA" id="ARBA00001971"/>
    </source>
</evidence>
<evidence type="ECO:0000256" key="8">
    <source>
        <dbReference type="ARBA" id="ARBA00022824"/>
    </source>
</evidence>
<evidence type="ECO:0000256" key="6">
    <source>
        <dbReference type="ARBA" id="ARBA00022617"/>
    </source>
</evidence>
<reference evidence="16" key="1">
    <citation type="submission" date="2025-05" db="UniProtKB">
        <authorList>
            <consortium name="EnsemblMetazoa"/>
        </authorList>
    </citation>
    <scope>IDENTIFICATION</scope>
</reference>
<evidence type="ECO:0000313" key="17">
    <source>
        <dbReference type="Proteomes" id="UP001652700"/>
    </source>
</evidence>
<keyword evidence="9" id="KW-0492">Microsome</keyword>
<sequence>MGEIFSSYTRLTTVIPAKYNWAAFDVLLLMTICTCLIWFLQLIWSRRRLYKCSMEMPGPPGLPIFGSFMLFMGDSYEIFQNISKLFETYPGVFRVWLGPRLFYAVSDPKYFEILFTKCLAKERLNYKADFVVGKGLFTAELWSWKIHRKMITPTFNPQILDTFVQVFSEQGEVLTDILDNYAGKGEFDVFNVISKCTLDIICETAMGIKVNAQTTDADFTKWTDRIMEIVFLRIFVLWYQNDFIFNLSPLGKESRNIVKGMRDFTGRVVREKKKAYEERKNCSDNDEVPLKRKAFLDYLMEVTNDENVAFTDQELQDEVTTFIIAGSDTSASTSCYAFIMLGLHPHLQDKVFDEIMEVVGPDGRIEGSDLPKLKFLERFIKETLRLFPVGGILARAVDEDIDLGDCIIPAGVSVAFGILRAHTNEAYWPDPYKFDPDRFLPEEVAKRHPCAYVPFSYGPRKCIGLQYAMMAMKTLIATVVRKFRISTSYQRVEDIKLKAHLVLRPKDGFKVSMQRRA</sequence>
<comment type="similarity">
    <text evidence="5 14">Belongs to the cytochrome P450 family.</text>
</comment>
<dbReference type="PANTHER" id="PTHR24291:SF189">
    <property type="entry name" value="CYTOCHROME P450 4C3-RELATED"/>
    <property type="match status" value="1"/>
</dbReference>
<keyword evidence="17" id="KW-1185">Reference proteome</keyword>
<dbReference type="Pfam" id="PF00067">
    <property type="entry name" value="p450"/>
    <property type="match status" value="1"/>
</dbReference>
<comment type="cofactor">
    <cofactor evidence="1">
        <name>heme</name>
        <dbReference type="ChEBI" id="CHEBI:30413"/>
    </cofactor>
</comment>
<evidence type="ECO:0008006" key="18">
    <source>
        <dbReference type="Google" id="ProtNLM"/>
    </source>
</evidence>
<evidence type="ECO:0000256" key="9">
    <source>
        <dbReference type="ARBA" id="ARBA00022848"/>
    </source>
</evidence>
<evidence type="ECO:0000256" key="14">
    <source>
        <dbReference type="RuleBase" id="RU000461"/>
    </source>
</evidence>
<comment type="function">
    <text evidence="2">May be involved in the metabolism of insect hormones and in the breakdown of synthetic insecticides.</text>
</comment>
<keyword evidence="8" id="KW-0256">Endoplasmic reticulum</keyword>
<evidence type="ECO:0000256" key="2">
    <source>
        <dbReference type="ARBA" id="ARBA00003690"/>
    </source>
</evidence>
<dbReference type="CDD" id="cd20628">
    <property type="entry name" value="CYP4"/>
    <property type="match status" value="1"/>
</dbReference>
<keyword evidence="15" id="KW-1133">Transmembrane helix</keyword>
<dbReference type="InterPro" id="IPR002401">
    <property type="entry name" value="Cyt_P450_E_grp-I"/>
</dbReference>
<keyword evidence="6 14" id="KW-0349">Heme</keyword>
<evidence type="ECO:0000256" key="7">
    <source>
        <dbReference type="ARBA" id="ARBA00022723"/>
    </source>
</evidence>
<dbReference type="RefSeq" id="XP_050501127.1">
    <property type="nucleotide sequence ID" value="XM_050645170.1"/>
</dbReference>
<keyword evidence="7 14" id="KW-0479">Metal-binding</keyword>
<dbReference type="InterPro" id="IPR050196">
    <property type="entry name" value="Cytochrome_P450_Monoox"/>
</dbReference>
<evidence type="ECO:0000256" key="12">
    <source>
        <dbReference type="ARBA" id="ARBA00023033"/>
    </source>
</evidence>
<keyword evidence="10 14" id="KW-0560">Oxidoreductase</keyword>
<comment type="subcellular location">
    <subcellularLocation>
        <location evidence="4">Endoplasmic reticulum membrane</location>
        <topology evidence="4">Peripheral membrane protein</topology>
    </subcellularLocation>
    <subcellularLocation>
        <location evidence="3">Microsome membrane</location>
        <topology evidence="3">Peripheral membrane protein</topology>
    </subcellularLocation>
</comment>
<name>A0ABM5JT61_DIAVI</name>
<keyword evidence="13 15" id="KW-0472">Membrane</keyword>
<keyword evidence="11 14" id="KW-0408">Iron</keyword>
<evidence type="ECO:0000256" key="10">
    <source>
        <dbReference type="ARBA" id="ARBA00023002"/>
    </source>
</evidence>
<evidence type="ECO:0000313" key="16">
    <source>
        <dbReference type="EnsemblMetazoa" id="XP_050501127.1"/>
    </source>
</evidence>
<dbReference type="PRINTS" id="PR00463">
    <property type="entry name" value="EP450I"/>
</dbReference>
<dbReference type="InterPro" id="IPR036396">
    <property type="entry name" value="Cyt_P450_sf"/>
</dbReference>
<evidence type="ECO:0000256" key="15">
    <source>
        <dbReference type="SAM" id="Phobius"/>
    </source>
</evidence>
<evidence type="ECO:0000256" key="3">
    <source>
        <dbReference type="ARBA" id="ARBA00004174"/>
    </source>
</evidence>
<evidence type="ECO:0000256" key="5">
    <source>
        <dbReference type="ARBA" id="ARBA00010617"/>
    </source>
</evidence>
<feature type="transmembrane region" description="Helical" evidence="15">
    <location>
        <begin position="20"/>
        <end position="44"/>
    </location>
</feature>
<dbReference type="PANTHER" id="PTHR24291">
    <property type="entry name" value="CYTOCHROME P450 FAMILY 4"/>
    <property type="match status" value="1"/>
</dbReference>
<dbReference type="InterPro" id="IPR001128">
    <property type="entry name" value="Cyt_P450"/>
</dbReference>
<protein>
    <recommendedName>
        <fullName evidence="18">Cytochrome P450 4C1-like</fullName>
    </recommendedName>
</protein>
<evidence type="ECO:0000256" key="13">
    <source>
        <dbReference type="ARBA" id="ARBA00023136"/>
    </source>
</evidence>
<dbReference type="SUPFAM" id="SSF48264">
    <property type="entry name" value="Cytochrome P450"/>
    <property type="match status" value="1"/>
</dbReference>
<dbReference type="GeneID" id="126881116"/>
<dbReference type="PRINTS" id="PR00385">
    <property type="entry name" value="P450"/>
</dbReference>
<dbReference type="InterPro" id="IPR017972">
    <property type="entry name" value="Cyt_P450_CS"/>
</dbReference>
<evidence type="ECO:0000256" key="11">
    <source>
        <dbReference type="ARBA" id="ARBA00023004"/>
    </source>
</evidence>
<keyword evidence="15" id="KW-0812">Transmembrane</keyword>
<proteinExistence type="inferred from homology"/>
<keyword evidence="12 14" id="KW-0503">Monooxygenase</keyword>
<dbReference type="EnsemblMetazoa" id="XM_050645170.1">
    <property type="protein sequence ID" value="XP_050501127.1"/>
    <property type="gene ID" value="LOC126881116"/>
</dbReference>
<dbReference type="Proteomes" id="UP001652700">
    <property type="component" value="Unplaced"/>
</dbReference>
<evidence type="ECO:0000256" key="4">
    <source>
        <dbReference type="ARBA" id="ARBA00004406"/>
    </source>
</evidence>